<keyword evidence="3" id="KW-1185">Reference proteome</keyword>
<accession>A0ABP6YWT0</accession>
<dbReference type="Proteomes" id="UP001501074">
    <property type="component" value="Unassembled WGS sequence"/>
</dbReference>
<feature type="transmembrane region" description="Helical" evidence="1">
    <location>
        <begin position="155"/>
        <end position="174"/>
    </location>
</feature>
<evidence type="ECO:0008006" key="4">
    <source>
        <dbReference type="Google" id="ProtNLM"/>
    </source>
</evidence>
<keyword evidence="1" id="KW-0812">Transmembrane</keyword>
<dbReference type="RefSeq" id="WP_231488381.1">
    <property type="nucleotide sequence ID" value="NZ_BAAAZO010000001.1"/>
</dbReference>
<evidence type="ECO:0000313" key="3">
    <source>
        <dbReference type="Proteomes" id="UP001501074"/>
    </source>
</evidence>
<protein>
    <recommendedName>
        <fullName evidence="4">DUF3592 domain-containing protein</fullName>
    </recommendedName>
</protein>
<keyword evidence="1" id="KW-1133">Transmembrane helix</keyword>
<dbReference type="EMBL" id="BAAAZO010000001">
    <property type="protein sequence ID" value="GAA3593187.1"/>
    <property type="molecule type" value="Genomic_DNA"/>
</dbReference>
<evidence type="ECO:0000313" key="2">
    <source>
        <dbReference type="EMBL" id="GAA3593187.1"/>
    </source>
</evidence>
<keyword evidence="1" id="KW-0472">Membrane</keyword>
<evidence type="ECO:0000256" key="1">
    <source>
        <dbReference type="SAM" id="Phobius"/>
    </source>
</evidence>
<gene>
    <name evidence="2" type="ORF">GCM10022223_05060</name>
</gene>
<feature type="transmembrane region" description="Helical" evidence="1">
    <location>
        <begin position="125"/>
        <end position="143"/>
    </location>
</feature>
<name>A0ABP6YWT0_9ACTN</name>
<feature type="transmembrane region" description="Helical" evidence="1">
    <location>
        <begin position="194"/>
        <end position="212"/>
    </location>
</feature>
<reference evidence="3" key="1">
    <citation type="journal article" date="2019" name="Int. J. Syst. Evol. Microbiol.">
        <title>The Global Catalogue of Microorganisms (GCM) 10K type strain sequencing project: providing services to taxonomists for standard genome sequencing and annotation.</title>
        <authorList>
            <consortium name="The Broad Institute Genomics Platform"/>
            <consortium name="The Broad Institute Genome Sequencing Center for Infectious Disease"/>
            <person name="Wu L."/>
            <person name="Ma J."/>
        </authorList>
    </citation>
    <scope>NUCLEOTIDE SEQUENCE [LARGE SCALE GENOMIC DNA]</scope>
    <source>
        <strain evidence="3">JCM 16902</strain>
    </source>
</reference>
<sequence length="213" mass="23441">MRWVLLAAWIVLVVFTVLLGEREGRFGDLEKDLAAGKVTEVSVSGEMPGEQQSEQTVHWRDGLFRRTDVIMTYSGGERPGFHGTIVQAPNAVTYLQQQYPGVTVRSVGERQATSDFYGFGNMSPALGILYAVVYFGTLLRIIAGPQPWRATRWAWFWVWCFLAPVAPPLFLTLAGPTPLVPAPKNLNRRLTGGWALLLVAFVSAVLGGTALSF</sequence>
<comment type="caution">
    <text evidence="2">The sequence shown here is derived from an EMBL/GenBank/DDBJ whole genome shotgun (WGS) entry which is preliminary data.</text>
</comment>
<proteinExistence type="predicted"/>
<organism evidence="2 3">
    <name type="scientific">Kineosporia mesophila</name>
    <dbReference type="NCBI Taxonomy" id="566012"/>
    <lineage>
        <taxon>Bacteria</taxon>
        <taxon>Bacillati</taxon>
        <taxon>Actinomycetota</taxon>
        <taxon>Actinomycetes</taxon>
        <taxon>Kineosporiales</taxon>
        <taxon>Kineosporiaceae</taxon>
        <taxon>Kineosporia</taxon>
    </lineage>
</organism>